<name>A0A182WQA7_9DIPT</name>
<evidence type="ECO:0000313" key="2">
    <source>
        <dbReference type="EnsemblMetazoa" id="AMIN014833-PA"/>
    </source>
</evidence>
<feature type="chain" id="PRO_5008141748" evidence="1">
    <location>
        <begin position="30"/>
        <end position="59"/>
    </location>
</feature>
<keyword evidence="3" id="KW-1185">Reference proteome</keyword>
<keyword evidence="1" id="KW-0732">Signal</keyword>
<dbReference type="Proteomes" id="UP000075920">
    <property type="component" value="Unassembled WGS sequence"/>
</dbReference>
<dbReference type="AlphaFoldDB" id="A0A182WQA7"/>
<proteinExistence type="predicted"/>
<organism evidence="2 3">
    <name type="scientific">Anopheles minimus</name>
    <dbReference type="NCBI Taxonomy" id="112268"/>
    <lineage>
        <taxon>Eukaryota</taxon>
        <taxon>Metazoa</taxon>
        <taxon>Ecdysozoa</taxon>
        <taxon>Arthropoda</taxon>
        <taxon>Hexapoda</taxon>
        <taxon>Insecta</taxon>
        <taxon>Pterygota</taxon>
        <taxon>Neoptera</taxon>
        <taxon>Endopterygota</taxon>
        <taxon>Diptera</taxon>
        <taxon>Nematocera</taxon>
        <taxon>Culicoidea</taxon>
        <taxon>Culicidae</taxon>
        <taxon>Anophelinae</taxon>
        <taxon>Anopheles</taxon>
    </lineage>
</organism>
<feature type="signal peptide" evidence="1">
    <location>
        <begin position="1"/>
        <end position="29"/>
    </location>
</feature>
<sequence>MSVTQSKHRVVPFVVLVILFGCMLHKCNAPCFTSSRWEVWSIRASHHNGRTGTKKVTES</sequence>
<dbReference type="VEuPathDB" id="VectorBase:AMIN014833"/>
<evidence type="ECO:0000313" key="3">
    <source>
        <dbReference type="Proteomes" id="UP000075920"/>
    </source>
</evidence>
<reference evidence="2" key="2">
    <citation type="submission" date="2020-05" db="UniProtKB">
        <authorList>
            <consortium name="EnsemblMetazoa"/>
        </authorList>
    </citation>
    <scope>IDENTIFICATION</scope>
    <source>
        <strain evidence="2">MINIMUS1</strain>
    </source>
</reference>
<accession>A0A182WQA7</accession>
<dbReference type="PROSITE" id="PS51257">
    <property type="entry name" value="PROKAR_LIPOPROTEIN"/>
    <property type="match status" value="1"/>
</dbReference>
<evidence type="ECO:0000256" key="1">
    <source>
        <dbReference type="SAM" id="SignalP"/>
    </source>
</evidence>
<dbReference type="EnsemblMetazoa" id="AMIN014833-RA">
    <property type="protein sequence ID" value="AMIN014833-PA"/>
    <property type="gene ID" value="AMIN014833"/>
</dbReference>
<protein>
    <submittedName>
        <fullName evidence="2">Uncharacterized protein</fullName>
    </submittedName>
</protein>
<reference evidence="3" key="1">
    <citation type="submission" date="2013-03" db="EMBL/GenBank/DDBJ databases">
        <title>The Genome Sequence of Anopheles minimus MINIMUS1.</title>
        <authorList>
            <consortium name="The Broad Institute Genomics Platform"/>
            <person name="Neafsey D.E."/>
            <person name="Walton C."/>
            <person name="Walker B."/>
            <person name="Young S.K."/>
            <person name="Zeng Q."/>
            <person name="Gargeya S."/>
            <person name="Fitzgerald M."/>
            <person name="Haas B."/>
            <person name="Abouelleil A."/>
            <person name="Allen A.W."/>
            <person name="Alvarado L."/>
            <person name="Arachchi H.M."/>
            <person name="Berlin A.M."/>
            <person name="Chapman S.B."/>
            <person name="Gainer-Dewar J."/>
            <person name="Goldberg J."/>
            <person name="Griggs A."/>
            <person name="Gujja S."/>
            <person name="Hansen M."/>
            <person name="Howarth C."/>
            <person name="Imamovic A."/>
            <person name="Ireland A."/>
            <person name="Larimer J."/>
            <person name="McCowan C."/>
            <person name="Murphy C."/>
            <person name="Pearson M."/>
            <person name="Poon T.W."/>
            <person name="Priest M."/>
            <person name="Roberts A."/>
            <person name="Saif S."/>
            <person name="Shea T."/>
            <person name="Sisk P."/>
            <person name="Sykes S."/>
            <person name="Wortman J."/>
            <person name="Nusbaum C."/>
            <person name="Birren B."/>
        </authorList>
    </citation>
    <scope>NUCLEOTIDE SEQUENCE [LARGE SCALE GENOMIC DNA]</scope>
    <source>
        <strain evidence="3">MINIMUS1</strain>
    </source>
</reference>